<dbReference type="AlphaFoldDB" id="A0A7R9J551"/>
<name>A0A7R9J551_TIMCA</name>
<sequence>MDTLSEKLETRLHLGSTKIVGEERIKKALDEGEDVAILTTFLSDTEKGFQCTLKERCLYGDPKTAILVRPTEIRTSISPSSAAYINMKPAR</sequence>
<proteinExistence type="predicted"/>
<evidence type="ECO:0000313" key="1">
    <source>
        <dbReference type="EMBL" id="CAD7572899.1"/>
    </source>
</evidence>
<dbReference type="EMBL" id="OE181289">
    <property type="protein sequence ID" value="CAD7572899.1"/>
    <property type="molecule type" value="Genomic_DNA"/>
</dbReference>
<protein>
    <submittedName>
        <fullName evidence="1">(California timema) hypothetical protein</fullName>
    </submittedName>
</protein>
<organism evidence="1">
    <name type="scientific">Timema californicum</name>
    <name type="common">California timema</name>
    <name type="synonym">Walking stick</name>
    <dbReference type="NCBI Taxonomy" id="61474"/>
    <lineage>
        <taxon>Eukaryota</taxon>
        <taxon>Metazoa</taxon>
        <taxon>Ecdysozoa</taxon>
        <taxon>Arthropoda</taxon>
        <taxon>Hexapoda</taxon>
        <taxon>Insecta</taxon>
        <taxon>Pterygota</taxon>
        <taxon>Neoptera</taxon>
        <taxon>Polyneoptera</taxon>
        <taxon>Phasmatodea</taxon>
        <taxon>Timematodea</taxon>
        <taxon>Timematoidea</taxon>
        <taxon>Timematidae</taxon>
        <taxon>Timema</taxon>
    </lineage>
</organism>
<reference evidence="1" key="1">
    <citation type="submission" date="2020-11" db="EMBL/GenBank/DDBJ databases">
        <authorList>
            <person name="Tran Van P."/>
        </authorList>
    </citation>
    <scope>NUCLEOTIDE SEQUENCE</scope>
</reference>
<accession>A0A7R9J551</accession>
<gene>
    <name evidence="1" type="ORF">TCMB3V08_LOCUS5543</name>
</gene>